<evidence type="ECO:0000256" key="3">
    <source>
        <dbReference type="ARBA" id="ARBA00022603"/>
    </source>
</evidence>
<dbReference type="InterPro" id="IPR029063">
    <property type="entry name" value="SAM-dependent_MTases_sf"/>
</dbReference>
<dbReference type="AlphaFoldDB" id="A0A6L5YS85"/>
<dbReference type="GO" id="GO:0005737">
    <property type="term" value="C:cytoplasm"/>
    <property type="evidence" value="ECO:0007669"/>
    <property type="project" value="UniProtKB-SubCell"/>
</dbReference>
<evidence type="ECO:0000256" key="6">
    <source>
        <dbReference type="HAMAP-Rule" id="MF_00735"/>
    </source>
</evidence>
<feature type="binding site" evidence="6">
    <location>
        <position position="263"/>
    </location>
    <ligand>
        <name>S-adenosyl-L-methionine</name>
        <dbReference type="ChEBI" id="CHEBI:59789"/>
    </ligand>
</feature>
<gene>
    <name evidence="6" type="primary">prmA</name>
    <name evidence="7" type="ORF">FYJ75_07255</name>
</gene>
<keyword evidence="8" id="KW-1185">Reference proteome</keyword>
<dbReference type="Proteomes" id="UP000474024">
    <property type="component" value="Unassembled WGS sequence"/>
</dbReference>
<evidence type="ECO:0000256" key="4">
    <source>
        <dbReference type="ARBA" id="ARBA00022679"/>
    </source>
</evidence>
<evidence type="ECO:0000313" key="7">
    <source>
        <dbReference type="EMBL" id="MST74829.1"/>
    </source>
</evidence>
<dbReference type="GO" id="GO:0032259">
    <property type="term" value="P:methylation"/>
    <property type="evidence" value="ECO:0007669"/>
    <property type="project" value="UniProtKB-KW"/>
</dbReference>
<keyword evidence="2 6" id="KW-0963">Cytoplasm</keyword>
<accession>A0A6L5YS85</accession>
<protein>
    <recommendedName>
        <fullName evidence="6">Ribosomal protein L11 methyltransferase</fullName>
        <shortName evidence="6">L11 Mtase</shortName>
        <ecNumber evidence="6">2.1.1.-</ecNumber>
    </recommendedName>
</protein>
<comment type="subcellular location">
    <subcellularLocation>
        <location evidence="6">Cytoplasm</location>
    </subcellularLocation>
</comment>
<dbReference type="CDD" id="cd02440">
    <property type="entry name" value="AdoMet_MTases"/>
    <property type="match status" value="1"/>
</dbReference>
<reference evidence="7 8" key="1">
    <citation type="submission" date="2019-08" db="EMBL/GenBank/DDBJ databases">
        <title>In-depth cultivation of the pig gut microbiome towards novel bacterial diversity and tailored functional studies.</title>
        <authorList>
            <person name="Wylensek D."/>
            <person name="Hitch T.C.A."/>
            <person name="Clavel T."/>
        </authorList>
    </citation>
    <scope>NUCLEOTIDE SEQUENCE [LARGE SCALE GENOMIC DNA]</scope>
    <source>
        <strain evidence="7 8">MUC/MUC-530-WT-4D</strain>
    </source>
</reference>
<dbReference type="NCBIfam" id="TIGR00406">
    <property type="entry name" value="prmA"/>
    <property type="match status" value="1"/>
</dbReference>
<keyword evidence="5 6" id="KW-0949">S-adenosyl-L-methionine</keyword>
<dbReference type="HAMAP" id="MF_00735">
    <property type="entry name" value="Methyltr_PrmA"/>
    <property type="match status" value="1"/>
</dbReference>
<comment type="catalytic activity">
    <reaction evidence="6">
        <text>L-lysyl-[protein] + 3 S-adenosyl-L-methionine = N(6),N(6),N(6)-trimethyl-L-lysyl-[protein] + 3 S-adenosyl-L-homocysteine + 3 H(+)</text>
        <dbReference type="Rhea" id="RHEA:54192"/>
        <dbReference type="Rhea" id="RHEA-COMP:9752"/>
        <dbReference type="Rhea" id="RHEA-COMP:13826"/>
        <dbReference type="ChEBI" id="CHEBI:15378"/>
        <dbReference type="ChEBI" id="CHEBI:29969"/>
        <dbReference type="ChEBI" id="CHEBI:57856"/>
        <dbReference type="ChEBI" id="CHEBI:59789"/>
        <dbReference type="ChEBI" id="CHEBI:61961"/>
    </reaction>
</comment>
<comment type="function">
    <text evidence="6">Methylates ribosomal protein L11.</text>
</comment>
<dbReference type="SUPFAM" id="SSF53335">
    <property type="entry name" value="S-adenosyl-L-methionine-dependent methyltransferases"/>
    <property type="match status" value="1"/>
</dbReference>
<dbReference type="PANTHER" id="PTHR43648:SF1">
    <property type="entry name" value="ELECTRON TRANSFER FLAVOPROTEIN BETA SUBUNIT LYSINE METHYLTRANSFERASE"/>
    <property type="match status" value="1"/>
</dbReference>
<dbReference type="PANTHER" id="PTHR43648">
    <property type="entry name" value="ELECTRON TRANSFER FLAVOPROTEIN BETA SUBUNIT LYSINE METHYLTRANSFERASE"/>
    <property type="match status" value="1"/>
</dbReference>
<sequence>MKWKKYTIETTTAAEDYMSSMLMDLGIEGIEIEDNIPLTKEDQADMFIDFLPELPPDEGISHVSFYIEEDGSDQKQILTQVKAGLENLRKMVEVGSGMISSSETEDLDWINNWKKYFSSFTIEDILIKPTWEELKEEDKDKFLIEIDPGISFGTGKHETTQLCIRQLLKYIRGNSEYTPENKHPKVLDVGCGSGILSIVALKLGASEVVGTDLDADCMISTKENMEVNHLDAGLGTFYVGNLIDDEELQQKVGTEVYDIVVANILADVIIPMAPVIPARLKKGGYFITSGIIDFKENEVKAAIEKAGLEVVEINHQGEWVNITARKN</sequence>
<organism evidence="7 8">
    <name type="scientific">Roseburia porci</name>
    <dbReference type="NCBI Taxonomy" id="2605790"/>
    <lineage>
        <taxon>Bacteria</taxon>
        <taxon>Bacillati</taxon>
        <taxon>Bacillota</taxon>
        <taxon>Clostridia</taxon>
        <taxon>Lachnospirales</taxon>
        <taxon>Lachnospiraceae</taxon>
        <taxon>Roseburia</taxon>
    </lineage>
</organism>
<dbReference type="PIRSF" id="PIRSF000401">
    <property type="entry name" value="RPL11_MTase"/>
    <property type="match status" value="1"/>
</dbReference>
<comment type="caution">
    <text evidence="7">The sequence shown here is derived from an EMBL/GenBank/DDBJ whole genome shotgun (WGS) entry which is preliminary data.</text>
</comment>
<comment type="similarity">
    <text evidence="1 6">Belongs to the methyltransferase superfamily. PrmA family.</text>
</comment>
<keyword evidence="7" id="KW-0689">Ribosomal protein</keyword>
<name>A0A6L5YS85_9FIRM</name>
<keyword evidence="4 6" id="KW-0808">Transferase</keyword>
<dbReference type="InterPro" id="IPR050078">
    <property type="entry name" value="Ribosomal_L11_MeTrfase_PrmA"/>
</dbReference>
<dbReference type="EC" id="2.1.1.-" evidence="6"/>
<dbReference type="Gene3D" id="3.40.50.150">
    <property type="entry name" value="Vaccinia Virus protein VP39"/>
    <property type="match status" value="1"/>
</dbReference>
<dbReference type="GO" id="GO:0005840">
    <property type="term" value="C:ribosome"/>
    <property type="evidence" value="ECO:0007669"/>
    <property type="project" value="UniProtKB-KW"/>
</dbReference>
<evidence type="ECO:0000256" key="2">
    <source>
        <dbReference type="ARBA" id="ARBA00022490"/>
    </source>
</evidence>
<dbReference type="RefSeq" id="WP_154429797.1">
    <property type="nucleotide sequence ID" value="NZ_VUNI01000010.1"/>
</dbReference>
<evidence type="ECO:0000313" key="8">
    <source>
        <dbReference type="Proteomes" id="UP000474024"/>
    </source>
</evidence>
<keyword evidence="3 6" id="KW-0489">Methyltransferase</keyword>
<feature type="binding site" evidence="6">
    <location>
        <position position="190"/>
    </location>
    <ligand>
        <name>S-adenosyl-L-methionine</name>
        <dbReference type="ChEBI" id="CHEBI:59789"/>
    </ligand>
</feature>
<feature type="binding site" evidence="6">
    <location>
        <position position="212"/>
    </location>
    <ligand>
        <name>S-adenosyl-L-methionine</name>
        <dbReference type="ChEBI" id="CHEBI:59789"/>
    </ligand>
</feature>
<dbReference type="EMBL" id="VUNI01000010">
    <property type="protein sequence ID" value="MST74829.1"/>
    <property type="molecule type" value="Genomic_DNA"/>
</dbReference>
<evidence type="ECO:0000256" key="5">
    <source>
        <dbReference type="ARBA" id="ARBA00022691"/>
    </source>
</evidence>
<dbReference type="GO" id="GO:0008276">
    <property type="term" value="F:protein methyltransferase activity"/>
    <property type="evidence" value="ECO:0007669"/>
    <property type="project" value="UniProtKB-UniRule"/>
</dbReference>
<feature type="binding site" evidence="6">
    <location>
        <position position="160"/>
    </location>
    <ligand>
        <name>S-adenosyl-L-methionine</name>
        <dbReference type="ChEBI" id="CHEBI:59789"/>
    </ligand>
</feature>
<dbReference type="Pfam" id="PF06325">
    <property type="entry name" value="PrmA"/>
    <property type="match status" value="1"/>
</dbReference>
<keyword evidence="7" id="KW-0687">Ribonucleoprotein</keyword>
<dbReference type="InterPro" id="IPR004498">
    <property type="entry name" value="Ribosomal_PrmA_MeTrfase"/>
</dbReference>
<proteinExistence type="inferred from homology"/>
<evidence type="ECO:0000256" key="1">
    <source>
        <dbReference type="ARBA" id="ARBA00009741"/>
    </source>
</evidence>